<accession>A0AAV8VTZ0</accession>
<reference evidence="2 3" key="1">
    <citation type="journal article" date="2023" name="Insect Mol. Biol.">
        <title>Genome sequencing provides insights into the evolution of gene families encoding plant cell wall-degrading enzymes in longhorned beetles.</title>
        <authorList>
            <person name="Shin N.R."/>
            <person name="Okamura Y."/>
            <person name="Kirsch R."/>
            <person name="Pauchet Y."/>
        </authorList>
    </citation>
    <scope>NUCLEOTIDE SEQUENCE [LARGE SCALE GENOMIC DNA]</scope>
    <source>
        <strain evidence="2">EAD_L_NR</strain>
    </source>
</reference>
<evidence type="ECO:0000313" key="3">
    <source>
        <dbReference type="Proteomes" id="UP001159042"/>
    </source>
</evidence>
<dbReference type="SUPFAM" id="SSF57095">
    <property type="entry name" value="Scorpion toxin-like"/>
    <property type="match status" value="1"/>
</dbReference>
<gene>
    <name evidence="2" type="ORF">NQ315_012678</name>
</gene>
<evidence type="ECO:0008006" key="4">
    <source>
        <dbReference type="Google" id="ProtNLM"/>
    </source>
</evidence>
<feature type="chain" id="PRO_5043944961" description="Defensin" evidence="1">
    <location>
        <begin position="21"/>
        <end position="64"/>
    </location>
</feature>
<dbReference type="InterPro" id="IPR036574">
    <property type="entry name" value="Scorpion_toxin-like_sf"/>
</dbReference>
<dbReference type="GO" id="GO:0051707">
    <property type="term" value="P:response to other organism"/>
    <property type="evidence" value="ECO:0007669"/>
    <property type="project" value="UniProtKB-ARBA"/>
</dbReference>
<keyword evidence="1" id="KW-0732">Signal</keyword>
<dbReference type="EMBL" id="JANEYG010000035">
    <property type="protein sequence ID" value="KAJ8917186.1"/>
    <property type="molecule type" value="Genomic_DNA"/>
</dbReference>
<proteinExistence type="predicted"/>
<name>A0AAV8VTZ0_9CUCU</name>
<protein>
    <recommendedName>
        <fullName evidence="4">Defensin</fullName>
    </recommendedName>
</protein>
<comment type="caution">
    <text evidence="2">The sequence shown here is derived from an EMBL/GenBank/DDBJ whole genome shotgun (WGS) entry which is preliminary data.</text>
</comment>
<organism evidence="2 3">
    <name type="scientific">Exocentrus adspersus</name>
    <dbReference type="NCBI Taxonomy" id="1586481"/>
    <lineage>
        <taxon>Eukaryota</taxon>
        <taxon>Metazoa</taxon>
        <taxon>Ecdysozoa</taxon>
        <taxon>Arthropoda</taxon>
        <taxon>Hexapoda</taxon>
        <taxon>Insecta</taxon>
        <taxon>Pterygota</taxon>
        <taxon>Neoptera</taxon>
        <taxon>Endopterygota</taxon>
        <taxon>Coleoptera</taxon>
        <taxon>Polyphaga</taxon>
        <taxon>Cucujiformia</taxon>
        <taxon>Chrysomeloidea</taxon>
        <taxon>Cerambycidae</taxon>
        <taxon>Lamiinae</taxon>
        <taxon>Acanthocinini</taxon>
        <taxon>Exocentrus</taxon>
    </lineage>
</organism>
<dbReference type="AlphaFoldDB" id="A0AAV8VTZ0"/>
<keyword evidence="3" id="KW-1185">Reference proteome</keyword>
<evidence type="ECO:0000256" key="1">
    <source>
        <dbReference type="SAM" id="SignalP"/>
    </source>
</evidence>
<sequence length="64" mass="6614">MKLTAIFVLIFAILVALTTAAAGADLAKARHVRSPCDGESCRATCILNGHNSGSCNSNDSCDCN</sequence>
<feature type="signal peptide" evidence="1">
    <location>
        <begin position="1"/>
        <end position="20"/>
    </location>
</feature>
<evidence type="ECO:0000313" key="2">
    <source>
        <dbReference type="EMBL" id="KAJ8917186.1"/>
    </source>
</evidence>
<dbReference type="Proteomes" id="UP001159042">
    <property type="component" value="Unassembled WGS sequence"/>
</dbReference>